<keyword evidence="2" id="KW-0812">Transmembrane</keyword>
<evidence type="ECO:0000256" key="1">
    <source>
        <dbReference type="SAM" id="MobiDB-lite"/>
    </source>
</evidence>
<protein>
    <submittedName>
        <fullName evidence="4">DUF4115 domain-containing protein</fullName>
    </submittedName>
</protein>
<feature type="region of interest" description="Disordered" evidence="1">
    <location>
        <begin position="1"/>
        <end position="23"/>
    </location>
</feature>
<feature type="region of interest" description="Disordered" evidence="1">
    <location>
        <begin position="330"/>
        <end position="362"/>
    </location>
</feature>
<dbReference type="SMART" id="SM00530">
    <property type="entry name" value="HTH_XRE"/>
    <property type="match status" value="1"/>
</dbReference>
<evidence type="ECO:0000259" key="3">
    <source>
        <dbReference type="SMART" id="SM00530"/>
    </source>
</evidence>
<dbReference type="PANTHER" id="PTHR34475:SF1">
    <property type="entry name" value="CYTOSKELETON PROTEIN RODZ"/>
    <property type="match status" value="1"/>
</dbReference>
<organism evidence="4 5">
    <name type="scientific">Acidiphilium iwatense</name>
    <dbReference type="NCBI Taxonomy" id="768198"/>
    <lineage>
        <taxon>Bacteria</taxon>
        <taxon>Pseudomonadati</taxon>
        <taxon>Pseudomonadota</taxon>
        <taxon>Alphaproteobacteria</taxon>
        <taxon>Acetobacterales</taxon>
        <taxon>Acidocellaceae</taxon>
        <taxon>Acidiphilium</taxon>
    </lineage>
</organism>
<dbReference type="Proteomes" id="UP001521209">
    <property type="component" value="Unassembled WGS sequence"/>
</dbReference>
<accession>A0ABS9DXH0</accession>
<feature type="transmembrane region" description="Helical" evidence="2">
    <location>
        <begin position="119"/>
        <end position="140"/>
    </location>
</feature>
<dbReference type="InterPro" id="IPR001387">
    <property type="entry name" value="Cro/C1-type_HTH"/>
</dbReference>
<dbReference type="EMBL" id="JAKGBZ010000010">
    <property type="protein sequence ID" value="MCF3946495.1"/>
    <property type="molecule type" value="Genomic_DNA"/>
</dbReference>
<dbReference type="InterPro" id="IPR050400">
    <property type="entry name" value="Bact_Cytoskel_RodZ"/>
</dbReference>
<sequence length="362" mass="36585">MNDMDGDRDTGVNTPDFHDSDLHGPARVGAELRAVRERLGWTLTDLARRLKIRLPFLEAIEAGDLAALPAPAYAAGFIRSYAEAMGLDPEEILRRFRAEGMSRAKQPVLSFPEPVPDRAVPPGAIVFLAVVIAVGAYFLWYRHSEHELRMAQMVPAVPAKLAPLAVPKPPPPAKPKPAKSAPAVTAPASAAGSASSMSSSPGSGSAGPVVTASNSTTTQPTSQTPQTAPNSTANAGTPNGASSAGSTAAAANPLVISATADSWVQVRGTGGTILFSRVLKAGQSWPVPDEPGLTLTTGNAGGTVLVQNGISGNPLGAAGAVLRNIPLTKGSAQTATPTGAGAGTVPQSAPNPATSGASAASH</sequence>
<dbReference type="CDD" id="cd00093">
    <property type="entry name" value="HTH_XRE"/>
    <property type="match status" value="1"/>
</dbReference>
<evidence type="ECO:0000313" key="5">
    <source>
        <dbReference type="Proteomes" id="UP001521209"/>
    </source>
</evidence>
<keyword evidence="2" id="KW-1133">Transmembrane helix</keyword>
<keyword evidence="5" id="KW-1185">Reference proteome</keyword>
<dbReference type="Pfam" id="PF13464">
    <property type="entry name" value="RodZ_C"/>
    <property type="match status" value="1"/>
</dbReference>
<proteinExistence type="predicted"/>
<evidence type="ECO:0000256" key="2">
    <source>
        <dbReference type="SAM" id="Phobius"/>
    </source>
</evidence>
<feature type="compositionally biased region" description="Low complexity" evidence="1">
    <location>
        <begin position="178"/>
        <end position="246"/>
    </location>
</feature>
<keyword evidence="2" id="KW-0472">Membrane</keyword>
<dbReference type="InterPro" id="IPR025194">
    <property type="entry name" value="RodZ-like_C"/>
</dbReference>
<feature type="compositionally biased region" description="Low complexity" evidence="1">
    <location>
        <begin position="330"/>
        <end position="339"/>
    </location>
</feature>
<feature type="domain" description="HTH cro/C1-type" evidence="3">
    <location>
        <begin position="31"/>
        <end position="92"/>
    </location>
</feature>
<reference evidence="4 5" key="1">
    <citation type="submission" date="2022-01" db="EMBL/GenBank/DDBJ databases">
        <authorList>
            <person name="Won M."/>
            <person name="Kim S.-J."/>
            <person name="Kwon S.-W."/>
        </authorList>
    </citation>
    <scope>NUCLEOTIDE SEQUENCE [LARGE SCALE GENOMIC DNA]</scope>
    <source>
        <strain evidence="4 5">KCTC 23505</strain>
    </source>
</reference>
<dbReference type="Gene3D" id="1.10.260.40">
    <property type="entry name" value="lambda repressor-like DNA-binding domains"/>
    <property type="match status" value="1"/>
</dbReference>
<dbReference type="SUPFAM" id="SSF47413">
    <property type="entry name" value="lambda repressor-like DNA-binding domains"/>
    <property type="match status" value="1"/>
</dbReference>
<feature type="region of interest" description="Disordered" evidence="1">
    <location>
        <begin position="167"/>
        <end position="246"/>
    </location>
</feature>
<dbReference type="PANTHER" id="PTHR34475">
    <property type="match status" value="1"/>
</dbReference>
<name>A0ABS9DXH0_9PROT</name>
<dbReference type="Pfam" id="PF13413">
    <property type="entry name" value="HTH_25"/>
    <property type="match status" value="1"/>
</dbReference>
<dbReference type="InterPro" id="IPR010982">
    <property type="entry name" value="Lambda_DNA-bd_dom_sf"/>
</dbReference>
<feature type="compositionally biased region" description="Polar residues" evidence="1">
    <location>
        <begin position="345"/>
        <end position="362"/>
    </location>
</feature>
<dbReference type="RefSeq" id="WP_235703728.1">
    <property type="nucleotide sequence ID" value="NZ_JAKGBZ010000010.1"/>
</dbReference>
<comment type="caution">
    <text evidence="4">The sequence shown here is derived from an EMBL/GenBank/DDBJ whole genome shotgun (WGS) entry which is preliminary data.</text>
</comment>
<gene>
    <name evidence="4" type="ORF">L2A60_07335</name>
</gene>
<evidence type="ECO:0000313" key="4">
    <source>
        <dbReference type="EMBL" id="MCF3946495.1"/>
    </source>
</evidence>